<evidence type="ECO:0000313" key="4">
    <source>
        <dbReference type="EMBL" id="ENV00351.1"/>
    </source>
</evidence>
<keyword evidence="1" id="KW-0378">Hydrolase</keyword>
<dbReference type="GO" id="GO:0009007">
    <property type="term" value="F:site-specific DNA-methyltransferase (adenine-specific) activity"/>
    <property type="evidence" value="ECO:0007669"/>
    <property type="project" value="UniProtKB-EC"/>
</dbReference>
<organism evidence="4 5">
    <name type="scientific">Acinetobacter variabilis</name>
    <dbReference type="NCBI Taxonomy" id="70346"/>
    <lineage>
        <taxon>Bacteria</taxon>
        <taxon>Pseudomonadati</taxon>
        <taxon>Pseudomonadota</taxon>
        <taxon>Gammaproteobacteria</taxon>
        <taxon>Moraxellales</taxon>
        <taxon>Moraxellaceae</taxon>
        <taxon>Acinetobacter</taxon>
    </lineage>
</organism>
<dbReference type="InterPro" id="IPR000330">
    <property type="entry name" value="SNF2_N"/>
</dbReference>
<dbReference type="PROSITE" id="PS51194">
    <property type="entry name" value="HELICASE_CTER"/>
    <property type="match status" value="1"/>
</dbReference>
<dbReference type="Gene3D" id="3.40.50.150">
    <property type="entry name" value="Vaccinia Virus protein VP39"/>
    <property type="match status" value="1"/>
</dbReference>
<keyword evidence="1" id="KW-0347">Helicase</keyword>
<evidence type="ECO:0000259" key="3">
    <source>
        <dbReference type="PROSITE" id="PS51194"/>
    </source>
</evidence>
<dbReference type="InterPro" id="IPR011639">
    <property type="entry name" value="MethylTrfase_TaqI-like_dom"/>
</dbReference>
<dbReference type="InterPro" id="IPR001650">
    <property type="entry name" value="Helicase_C-like"/>
</dbReference>
<dbReference type="SUPFAM" id="SSF53335">
    <property type="entry name" value="S-adenosyl-L-methionine-dependent methyltransferases"/>
    <property type="match status" value="1"/>
</dbReference>
<dbReference type="PATRIC" id="fig|1217710.3.peg.551"/>
<protein>
    <recommendedName>
        <fullName evidence="3">Helicase C-terminal domain-containing protein</fullName>
    </recommendedName>
</protein>
<dbReference type="Gene3D" id="3.40.50.10810">
    <property type="entry name" value="Tandem AAA-ATPase domain"/>
    <property type="match status" value="2"/>
</dbReference>
<accession>N8VLE1</accession>
<keyword evidence="1" id="KW-0547">Nucleotide-binding</keyword>
<gene>
    <name evidence="4" type="ORF">F969_00582</name>
</gene>
<name>N8VLE1_9GAMM</name>
<reference evidence="4 5" key="1">
    <citation type="submission" date="2013-02" db="EMBL/GenBank/DDBJ databases">
        <title>The Genome Sequence of Acinetobacter sp. NIPH 899.</title>
        <authorList>
            <consortium name="The Broad Institute Genome Sequencing Platform"/>
            <consortium name="The Broad Institute Genome Sequencing Center for Infectious Disease"/>
            <person name="Cerqueira G."/>
            <person name="Feldgarden M."/>
            <person name="Courvalin P."/>
            <person name="Perichon B."/>
            <person name="Grillot-Courvalin C."/>
            <person name="Clermont D."/>
            <person name="Rocha E."/>
            <person name="Yoon E.-J."/>
            <person name="Nemec A."/>
            <person name="Walker B."/>
            <person name="Young S.K."/>
            <person name="Zeng Q."/>
            <person name="Gargeya S."/>
            <person name="Fitzgerald M."/>
            <person name="Haas B."/>
            <person name="Abouelleil A."/>
            <person name="Alvarado L."/>
            <person name="Arachchi H.M."/>
            <person name="Berlin A.M."/>
            <person name="Chapman S.B."/>
            <person name="Dewar J."/>
            <person name="Goldberg J."/>
            <person name="Griggs A."/>
            <person name="Gujja S."/>
            <person name="Hansen M."/>
            <person name="Howarth C."/>
            <person name="Imamovic A."/>
            <person name="Larimer J."/>
            <person name="McCowan C."/>
            <person name="Murphy C."/>
            <person name="Neiman D."/>
            <person name="Pearson M."/>
            <person name="Priest M."/>
            <person name="Roberts A."/>
            <person name="Saif S."/>
            <person name="Shea T."/>
            <person name="Sisk P."/>
            <person name="Sykes S."/>
            <person name="Wortman J."/>
            <person name="Nusbaum C."/>
            <person name="Birren B."/>
        </authorList>
    </citation>
    <scope>NUCLEOTIDE SEQUENCE [LARGE SCALE GENOMIC DNA]</scope>
    <source>
        <strain evidence="4 5">NIPH 899</strain>
    </source>
</reference>
<evidence type="ECO:0000313" key="5">
    <source>
        <dbReference type="Proteomes" id="UP000013070"/>
    </source>
</evidence>
<evidence type="ECO:0000256" key="2">
    <source>
        <dbReference type="SAM" id="Coils"/>
    </source>
</evidence>
<dbReference type="HOGENOM" id="CLU_001118_0_0_6"/>
<evidence type="ECO:0000256" key="1">
    <source>
        <dbReference type="ARBA" id="ARBA00022806"/>
    </source>
</evidence>
<dbReference type="SMART" id="SM00487">
    <property type="entry name" value="DEXDc"/>
    <property type="match status" value="1"/>
</dbReference>
<keyword evidence="5" id="KW-1185">Reference proteome</keyword>
<dbReference type="InterPro" id="IPR052933">
    <property type="entry name" value="DNA_Protect_Modify"/>
</dbReference>
<dbReference type="InterPro" id="IPR029063">
    <property type="entry name" value="SAM-dependent_MTases_sf"/>
</dbReference>
<dbReference type="eggNOG" id="COG0553">
    <property type="taxonomic scope" value="Bacteria"/>
</dbReference>
<feature type="coiled-coil region" evidence="2">
    <location>
        <begin position="1587"/>
        <end position="1627"/>
    </location>
</feature>
<sequence length="2246" mass="252544">MFGILFDEVGNPKLTTEALELTGKLKSVIDDLQTPQNSVEGLLAEIGTITQGNKLIASLKQLSSNIGGVSLQINDDPAVPLTNPRKKTDHFYNFQQNNTKNKRQKDNIAAVEIVRQYNDGQLSINDLTDEQRAILGRYTGNGGNLLDVETGKRGSDYEYYTPKPIAGGIWDVLTENGFGGGKVLDPCAGVGIFGATAPLNAAVDAVELDRTSGTINKLINESDSYNVRVSNFESVAARTPDESYDAIVANVPFGSNRGRNFKYDPKYQKASLEYYFIMRSLEKLKGGGLAAFLVPDRCMTGKSAKERALRQDSSLLGEFLGAYRLPNLVFGAAAADTITCVMFYRKHSKAALEKVNDLYAGGEADTLSEAKVLWESFVDGKYFETSEGKKRILGDEFIKAAEGDLYGRDQLTTKDDIATIAKKMLAHKLPKSRINWELLEATEALPITYNEGDTITQRGQTLQLVNGNWVVLNPSPENNAKMDLLSDAQDPYNAFVSNITLEQVDGLADYMKKMSMDLDMPSWMGKMRVALAGKSLDQRKQLFKPILIGMCVKQIVDEEGIDSGTNFYEKYPDLSNDMQLYASDLNKVKGVDGDAKLAVLEYKKHYKKGTGFSSIWTGAIRQETVIEMTPDASLDGVIYLNKSPWFTVEEARASLGQDFDPFKDPEYCISKDGNKVCRADDYYVGNLAEFLQAIDPAIENAANDAIRNKLMAQKKAAFDRVTRVNVEEMQFNLFSPYVTIEEKAEFLRRAVHKSARIVDVDGQKTISFNVTSSEKDKNSRNKYIGRLESYLKTGNVSLQGIKIEGLTTEKQLDELRSFINKTNDKFNNYVRSNTRITGRLESTANDPKNMRFKHFEDTKDLIVQGMNPELKLHTYQRAFVRQMSRDFSGINGFDVGLGKTFTALASVQYVQSIGVKKRTMFVVPGSVLSNWRKEAMRAYKTIDDCLFVGLRENSKGQLVSDSKFYDEDLMSIISDKPNKIFISFEAFERIKLKDETIEHFENHIRSVDASFMEDDSKKNEEKTQAKLEGLTAVLSEKTGAAPYLEQLGIDSIVIDEAHAYKNSSAVREFKGGKYLSTAGMSGRGIDAQCKAWFIRGMSDRKDGVLLLTATPITNSPLEVYSMMSLAVGHERVNGLAMGVAGADDFMNAVCVMEDEQEESIDGQMSNKRVFKGLSNPGMLRNLISDVATVKTAADVGAQIVVPDEDTQETSVTLDEYSKHKLSIYKGAYRYAMDLLRDRALPFDPNASAYDYVKAQFGEKDDVIAHPFNLINKMTMLIADPDLDMQYTKYVVGQDQKEALEKVLSAWNSKKPKEERGRASQHTEADDYSLKVKKNKETGEETAVYTIQVRAWADKANVYIDSTDWKTQEAFENLADKHGLALDCVMSPKMAAMIENLKRENANVRGVNANGEKAPYAKQIIFCDILGLHNKMRKLLVKHLGISASQIAIVTGQRNNDAADILEVQNNFNEYGDDNYRIIIANKKAEVGINLQVGTQAIHHYTIGWTPDSLQQRNGRGVRQGNKTEKVTVYHYDAQGTFDAAKRTLVNNKADWIGELMDGQGVESIKIVGGMSTEQIRALVEFAGGDDLEAMQAEIARAEKVRHEKENVERQKALLETAQQQQDFLDQNSKFSGWVKREYDALMQLASSVGKLERLISKEDDLNADLAEARESSSPDKKVKDLKTKLSAIDKAKIKLPTEMKQVNRLIKRIAGAVDAVAYINYREEVVEGKAEHVVTKKFRERAEKPVSNQSLTDSYYDHEENRRYALKVKDNDQVEGSELHNEWAFEVESATGLIRETVKQFKERAKTDNAISERVIDDFVGEDRTGFASASGLMFSKSCFLVKNNDPKQAVYYFTGVHPNADGWAKRLIGLVDGTTKNTEYNYDFLDDPAYSIAYPDSDLYRQCCIALAEYEDSLVGKVEDAEGNSFSEAMPDVLKYRKNTIEVAYEYSKHFLTGHYYPYVVNNWDPENLSNFKKAVAKQQSEVILRCTKYRFYVSAENEHLITETKPQQSRQVEQIRDFCITNNMKVLLDDIPVYYRITAELRNYLDGNEAAKTRLAKFIQNANYQTVAELRTAMSQVICDEFTPFISDMIPEESTMMDILDRMYELSQEYQVKQAEILAIEKAAQVSDPEPENELEPIPVILHEEDIEPGTIPKTAIVRVETNGFNTLPYREKFREYSDEVQNEISFAKPDHWAKYNRRYSNASACWNKPLKQWEIPYGAWQLFEQRDSELTAACSITVIYGGV</sequence>
<dbReference type="Pfam" id="PF07669">
    <property type="entry name" value="Eco57I"/>
    <property type="match status" value="1"/>
</dbReference>
<comment type="caution">
    <text evidence="4">The sequence shown here is derived from an EMBL/GenBank/DDBJ whole genome shotgun (WGS) entry which is preliminary data.</text>
</comment>
<dbReference type="PANTHER" id="PTHR41313">
    <property type="entry name" value="ADENINE-SPECIFIC METHYLTRANSFERASE"/>
    <property type="match status" value="1"/>
</dbReference>
<dbReference type="PANTHER" id="PTHR41313:SF1">
    <property type="entry name" value="DNA METHYLASE ADENINE-SPECIFIC DOMAIN-CONTAINING PROTEIN"/>
    <property type="match status" value="1"/>
</dbReference>
<keyword evidence="2" id="KW-0175">Coiled coil</keyword>
<dbReference type="CDD" id="cd02440">
    <property type="entry name" value="AdoMet_MTases"/>
    <property type="match status" value="1"/>
</dbReference>
<proteinExistence type="predicted"/>
<dbReference type="Proteomes" id="UP000013070">
    <property type="component" value="Unassembled WGS sequence"/>
</dbReference>
<dbReference type="SUPFAM" id="SSF52540">
    <property type="entry name" value="P-loop containing nucleoside triphosphate hydrolases"/>
    <property type="match status" value="2"/>
</dbReference>
<feature type="domain" description="Helicase C-terminal" evidence="3">
    <location>
        <begin position="1388"/>
        <end position="1559"/>
    </location>
</feature>
<dbReference type="Pfam" id="PF00176">
    <property type="entry name" value="SNF2-rel_dom"/>
    <property type="match status" value="1"/>
</dbReference>
<dbReference type="eggNOG" id="COG4646">
    <property type="taxonomic scope" value="Bacteria"/>
</dbReference>
<dbReference type="eggNOG" id="COG0827">
    <property type="taxonomic scope" value="Bacteria"/>
</dbReference>
<dbReference type="InterPro" id="IPR014001">
    <property type="entry name" value="Helicase_ATP-bd"/>
</dbReference>
<dbReference type="RefSeq" id="WP_004780831.1">
    <property type="nucleotide sequence ID" value="NZ_KB849398.1"/>
</dbReference>
<dbReference type="InterPro" id="IPR038718">
    <property type="entry name" value="SNF2-like_sf"/>
</dbReference>
<keyword evidence="1" id="KW-0067">ATP-binding</keyword>
<dbReference type="PRINTS" id="PR00507">
    <property type="entry name" value="N12N6MTFRASE"/>
</dbReference>
<dbReference type="GO" id="GO:0006304">
    <property type="term" value="P:DNA modification"/>
    <property type="evidence" value="ECO:0007669"/>
    <property type="project" value="InterPro"/>
</dbReference>
<dbReference type="Gene3D" id="3.40.50.300">
    <property type="entry name" value="P-loop containing nucleotide triphosphate hydrolases"/>
    <property type="match status" value="1"/>
</dbReference>
<dbReference type="InterPro" id="IPR027417">
    <property type="entry name" value="P-loop_NTPase"/>
</dbReference>
<dbReference type="EMBL" id="APPE01000031">
    <property type="protein sequence ID" value="ENV00351.1"/>
    <property type="molecule type" value="Genomic_DNA"/>
</dbReference>
<dbReference type="GO" id="GO:0005524">
    <property type="term" value="F:ATP binding"/>
    <property type="evidence" value="ECO:0007669"/>
    <property type="project" value="InterPro"/>
</dbReference>